<dbReference type="Proteomes" id="UP000275772">
    <property type="component" value="Unassembled WGS sequence"/>
</dbReference>
<dbReference type="VEuPathDB" id="FungiDB:BLGHR1_12205"/>
<sequence length="35" mass="3915">MAWSLYDNSCLATTVGRVLPPLSQWVAFRDSKTLS</sequence>
<accession>A0A383UNS7</accession>
<organism evidence="1 2">
    <name type="scientific">Blumeria hordei</name>
    <name type="common">Barley powdery mildew</name>
    <name type="synonym">Blumeria graminis f. sp. hordei</name>
    <dbReference type="NCBI Taxonomy" id="2867405"/>
    <lineage>
        <taxon>Eukaryota</taxon>
        <taxon>Fungi</taxon>
        <taxon>Dikarya</taxon>
        <taxon>Ascomycota</taxon>
        <taxon>Pezizomycotina</taxon>
        <taxon>Leotiomycetes</taxon>
        <taxon>Erysiphales</taxon>
        <taxon>Erysiphaceae</taxon>
        <taxon>Blumeria</taxon>
    </lineage>
</organism>
<proteinExistence type="predicted"/>
<protein>
    <submittedName>
        <fullName evidence="1">Uncharacterized protein</fullName>
    </submittedName>
</protein>
<evidence type="ECO:0000313" key="2">
    <source>
        <dbReference type="Proteomes" id="UP000275772"/>
    </source>
</evidence>
<dbReference type="EMBL" id="UNSH01000036">
    <property type="protein sequence ID" value="SZF01439.1"/>
    <property type="molecule type" value="Genomic_DNA"/>
</dbReference>
<name>A0A383UNS7_BLUHO</name>
<evidence type="ECO:0000313" key="1">
    <source>
        <dbReference type="EMBL" id="SZF01439.1"/>
    </source>
</evidence>
<gene>
    <name evidence="1" type="ORF">BLGHR1_12205</name>
</gene>
<dbReference type="AlphaFoldDB" id="A0A383UNS7"/>
<reference evidence="1 2" key="1">
    <citation type="submission" date="2017-11" db="EMBL/GenBank/DDBJ databases">
        <authorList>
            <person name="Kracher B."/>
        </authorList>
    </citation>
    <scope>NUCLEOTIDE SEQUENCE [LARGE SCALE GENOMIC DNA]</scope>
    <source>
        <strain evidence="1 2">RACE1</strain>
    </source>
</reference>